<feature type="domain" description="Response regulatory" evidence="8">
    <location>
        <begin position="601"/>
        <end position="714"/>
    </location>
</feature>
<evidence type="ECO:0000259" key="7">
    <source>
        <dbReference type="PROSITE" id="PS50109"/>
    </source>
</evidence>
<dbReference type="Gene3D" id="3.30.450.40">
    <property type="match status" value="1"/>
</dbReference>
<reference evidence="9" key="1">
    <citation type="submission" date="2020-02" db="EMBL/GenBank/DDBJ databases">
        <authorList>
            <person name="Meier V. D."/>
        </authorList>
    </citation>
    <scope>NUCLEOTIDE SEQUENCE</scope>
    <source>
        <strain evidence="9">AVDCRST_MAG42</strain>
    </source>
</reference>
<dbReference type="SUPFAM" id="SSF55874">
    <property type="entry name" value="ATPase domain of HSP90 chaperone/DNA topoisomerase II/histidine kinase"/>
    <property type="match status" value="1"/>
</dbReference>
<name>A0A6J4IBF9_9BACT</name>
<keyword evidence="4" id="KW-0808">Transferase</keyword>
<dbReference type="PROSITE" id="PS50110">
    <property type="entry name" value="RESPONSE_REGULATORY"/>
    <property type="match status" value="2"/>
</dbReference>
<dbReference type="GO" id="GO:0000155">
    <property type="term" value="F:phosphorelay sensor kinase activity"/>
    <property type="evidence" value="ECO:0007669"/>
    <property type="project" value="InterPro"/>
</dbReference>
<dbReference type="Pfam" id="PF00512">
    <property type="entry name" value="HisKA"/>
    <property type="match status" value="1"/>
</dbReference>
<dbReference type="Gene3D" id="1.10.287.130">
    <property type="match status" value="1"/>
</dbReference>
<keyword evidence="3 6" id="KW-0597">Phosphoprotein</keyword>
<dbReference type="PANTHER" id="PTHR43547:SF2">
    <property type="entry name" value="HYBRID SIGNAL TRANSDUCTION HISTIDINE KINASE C"/>
    <property type="match status" value="1"/>
</dbReference>
<dbReference type="EC" id="2.7.13.3" evidence="2"/>
<dbReference type="PRINTS" id="PR00344">
    <property type="entry name" value="BCTRLSENSOR"/>
</dbReference>
<evidence type="ECO:0000256" key="4">
    <source>
        <dbReference type="ARBA" id="ARBA00022679"/>
    </source>
</evidence>
<dbReference type="SMART" id="SM00387">
    <property type="entry name" value="HATPase_c"/>
    <property type="match status" value="1"/>
</dbReference>
<feature type="domain" description="Histidine kinase" evidence="7">
    <location>
        <begin position="363"/>
        <end position="580"/>
    </location>
</feature>
<dbReference type="InterPro" id="IPR003018">
    <property type="entry name" value="GAF"/>
</dbReference>
<dbReference type="InterPro" id="IPR003594">
    <property type="entry name" value="HATPase_dom"/>
</dbReference>
<dbReference type="InterPro" id="IPR036097">
    <property type="entry name" value="HisK_dim/P_sf"/>
</dbReference>
<keyword evidence="5 9" id="KW-0418">Kinase</keyword>
<feature type="domain" description="Response regulatory" evidence="8">
    <location>
        <begin position="16"/>
        <end position="133"/>
    </location>
</feature>
<feature type="modified residue" description="4-aspartylphosphate" evidence="6">
    <location>
        <position position="650"/>
    </location>
</feature>
<dbReference type="PROSITE" id="PS50109">
    <property type="entry name" value="HIS_KIN"/>
    <property type="match status" value="1"/>
</dbReference>
<organism evidence="9">
    <name type="scientific">uncultured Chthoniobacterales bacterium</name>
    <dbReference type="NCBI Taxonomy" id="1836801"/>
    <lineage>
        <taxon>Bacteria</taxon>
        <taxon>Pseudomonadati</taxon>
        <taxon>Verrucomicrobiota</taxon>
        <taxon>Spartobacteria</taxon>
        <taxon>Chthoniobacterales</taxon>
        <taxon>environmental samples</taxon>
    </lineage>
</organism>
<dbReference type="EMBL" id="CADCTA010000072">
    <property type="protein sequence ID" value="CAA9245899.1"/>
    <property type="molecule type" value="Genomic_DNA"/>
</dbReference>
<accession>A0A6J4IBF9</accession>
<dbReference type="InterPro" id="IPR004358">
    <property type="entry name" value="Sig_transdc_His_kin-like_C"/>
</dbReference>
<dbReference type="InterPro" id="IPR001789">
    <property type="entry name" value="Sig_transdc_resp-reg_receiver"/>
</dbReference>
<dbReference type="Pfam" id="PF01590">
    <property type="entry name" value="GAF"/>
    <property type="match status" value="1"/>
</dbReference>
<protein>
    <recommendedName>
        <fullName evidence="2">histidine kinase</fullName>
        <ecNumber evidence="2">2.7.13.3</ecNumber>
    </recommendedName>
</protein>
<dbReference type="PANTHER" id="PTHR43547">
    <property type="entry name" value="TWO-COMPONENT HISTIDINE KINASE"/>
    <property type="match status" value="1"/>
</dbReference>
<dbReference type="InterPro" id="IPR011006">
    <property type="entry name" value="CheY-like_superfamily"/>
</dbReference>
<evidence type="ECO:0000259" key="8">
    <source>
        <dbReference type="PROSITE" id="PS50110"/>
    </source>
</evidence>
<dbReference type="Gene3D" id="3.40.50.2300">
    <property type="match status" value="2"/>
</dbReference>
<gene>
    <name evidence="9" type="ORF">AVDCRST_MAG42-1960</name>
</gene>
<dbReference type="Pfam" id="PF00072">
    <property type="entry name" value="Response_reg"/>
    <property type="match status" value="2"/>
</dbReference>
<evidence type="ECO:0000256" key="6">
    <source>
        <dbReference type="PROSITE-ProRule" id="PRU00169"/>
    </source>
</evidence>
<dbReference type="SUPFAM" id="SSF47384">
    <property type="entry name" value="Homodimeric domain of signal transducing histidine kinase"/>
    <property type="match status" value="1"/>
</dbReference>
<sequence length="719" mass="79758">MSEPAVTTEDADQKVNILIVDDRPDKLMAHEVLLEELNQNIVKATSGKEALRCLLKEDFAVILLDVNMPGMDGFETASMIRQRPRSETTPIIFISAVNDTENHVSRGYSLGAVDYILTPVVPEILRAKIMVFADLFKKTEQIKRQGEERAKFIRAQAARKEAEARQERLAFLADASNVLARSLEFHDTFQNLAHLVVPRLADFCIIDIADDFGMLQQVAVAHRDPEQAAMLENLREHYPSSLASRHGGTRVFQTGKSEMCCDMTEEVLHDLFDREEDRQLIRALNAKSYTAVPLRARDRVLGAITMVNTTAHRQCGPNELSLAEELAQRAALALDNAGLYKAAQKAREEAERANLAKDRFLAMLSHELRTPLTPVLTSLLSFDSEEDVPDKIRPTLQMIRRNVELEARLIDDLLDLTRISKGKVQLSLEIVDAHGLLRNALEICQADIDQKQLVLELDLSASHVRLEADPARVQQIFWNLIKNAVKFTAQGGQLRIRTGNDELASELRVEVSDSGVGIDAESLPKIFKAFEQGERARMGGLGLGLAISKSLVEAHHGHITAESAGRDQGATFTAVFPLTDVAAQEESNGSGAAPADRKTMRILLVEDHEDTNRSLTQLLRRRGYHVQPAHNVRNALDLAATEEFDIVVSDIGLPDGTGVDLMQRLNATRPIAGIALTGFGMEEDIQKSHDGGFYHHLVKPVDLNKLDSIIQKVPLVERS</sequence>
<evidence type="ECO:0000256" key="3">
    <source>
        <dbReference type="ARBA" id="ARBA00022553"/>
    </source>
</evidence>
<dbReference type="Gene3D" id="3.30.565.10">
    <property type="entry name" value="Histidine kinase-like ATPase, C-terminal domain"/>
    <property type="match status" value="1"/>
</dbReference>
<dbReference type="InterPro" id="IPR005467">
    <property type="entry name" value="His_kinase_dom"/>
</dbReference>
<evidence type="ECO:0000256" key="5">
    <source>
        <dbReference type="ARBA" id="ARBA00022777"/>
    </source>
</evidence>
<feature type="modified residue" description="4-aspartylphosphate" evidence="6">
    <location>
        <position position="65"/>
    </location>
</feature>
<dbReference type="FunFam" id="3.30.565.10:FF:000006">
    <property type="entry name" value="Sensor histidine kinase WalK"/>
    <property type="match status" value="1"/>
</dbReference>
<dbReference type="SMART" id="SM00065">
    <property type="entry name" value="GAF"/>
    <property type="match status" value="1"/>
</dbReference>
<dbReference type="SUPFAM" id="SSF52172">
    <property type="entry name" value="CheY-like"/>
    <property type="match status" value="2"/>
</dbReference>
<dbReference type="InterPro" id="IPR036890">
    <property type="entry name" value="HATPase_C_sf"/>
</dbReference>
<dbReference type="CDD" id="cd00082">
    <property type="entry name" value="HisKA"/>
    <property type="match status" value="1"/>
</dbReference>
<evidence type="ECO:0000256" key="2">
    <source>
        <dbReference type="ARBA" id="ARBA00012438"/>
    </source>
</evidence>
<dbReference type="Pfam" id="PF02518">
    <property type="entry name" value="HATPase_c"/>
    <property type="match status" value="1"/>
</dbReference>
<proteinExistence type="predicted"/>
<dbReference type="SMART" id="SM00448">
    <property type="entry name" value="REC"/>
    <property type="match status" value="2"/>
</dbReference>
<comment type="catalytic activity">
    <reaction evidence="1">
        <text>ATP + protein L-histidine = ADP + protein N-phospho-L-histidine.</text>
        <dbReference type="EC" id="2.7.13.3"/>
    </reaction>
</comment>
<dbReference type="InterPro" id="IPR029016">
    <property type="entry name" value="GAF-like_dom_sf"/>
</dbReference>
<dbReference type="AlphaFoldDB" id="A0A6J4IBF9"/>
<evidence type="ECO:0000313" key="9">
    <source>
        <dbReference type="EMBL" id="CAA9245899.1"/>
    </source>
</evidence>
<dbReference type="SUPFAM" id="SSF55781">
    <property type="entry name" value="GAF domain-like"/>
    <property type="match status" value="1"/>
</dbReference>
<dbReference type="InterPro" id="IPR003661">
    <property type="entry name" value="HisK_dim/P_dom"/>
</dbReference>
<evidence type="ECO:0000256" key="1">
    <source>
        <dbReference type="ARBA" id="ARBA00000085"/>
    </source>
</evidence>
<dbReference type="SMART" id="SM00388">
    <property type="entry name" value="HisKA"/>
    <property type="match status" value="1"/>
</dbReference>